<keyword evidence="1" id="KW-0732">Signal</keyword>
<organism evidence="2 3">
    <name type="scientific">Colletotrichum siamense</name>
    <name type="common">Anthracnose fungus</name>
    <dbReference type="NCBI Taxonomy" id="690259"/>
    <lineage>
        <taxon>Eukaryota</taxon>
        <taxon>Fungi</taxon>
        <taxon>Dikarya</taxon>
        <taxon>Ascomycota</taxon>
        <taxon>Pezizomycotina</taxon>
        <taxon>Sordariomycetes</taxon>
        <taxon>Hypocreomycetidae</taxon>
        <taxon>Glomerellales</taxon>
        <taxon>Glomerellaceae</taxon>
        <taxon>Colletotrichum</taxon>
        <taxon>Colletotrichum gloeosporioides species complex</taxon>
    </lineage>
</organism>
<feature type="chain" id="PRO_5040358928" description="Secreted protein" evidence="1">
    <location>
        <begin position="21"/>
        <end position="88"/>
    </location>
</feature>
<evidence type="ECO:0008006" key="4">
    <source>
        <dbReference type="Google" id="ProtNLM"/>
    </source>
</evidence>
<reference evidence="2" key="1">
    <citation type="submission" date="2019-06" db="EMBL/GenBank/DDBJ databases">
        <authorList>
            <person name="Gan P."/>
            <person name="Shirasu K."/>
        </authorList>
    </citation>
    <scope>NUCLEOTIDE SEQUENCE [LARGE SCALE GENOMIC DNA]</scope>
    <source>
        <strain evidence="2">CAD2</strain>
    </source>
</reference>
<evidence type="ECO:0000256" key="1">
    <source>
        <dbReference type="SAM" id="SignalP"/>
    </source>
</evidence>
<protein>
    <recommendedName>
        <fullName evidence="4">Secreted protein</fullName>
    </recommendedName>
</protein>
<keyword evidence="3" id="KW-1185">Reference proteome</keyword>
<evidence type="ECO:0000313" key="3">
    <source>
        <dbReference type="Proteomes" id="UP000711996"/>
    </source>
</evidence>
<accession>A0A9P5F4I6</accession>
<dbReference type="Proteomes" id="UP000711996">
    <property type="component" value="Unassembled WGS sequence"/>
</dbReference>
<sequence length="88" mass="9630">MASTFAVGLSWCAWFCCCPALPVGLLPCLARYGGTCLRAGTAPQRLRLQNIAVARTGTSRVLNVHTRSWWRMPVLQMCWAAVPPLPPC</sequence>
<dbReference type="AlphaFoldDB" id="A0A9P5F4I6"/>
<evidence type="ECO:0000313" key="2">
    <source>
        <dbReference type="EMBL" id="KAF4866055.1"/>
    </source>
</evidence>
<gene>
    <name evidence="2" type="ORF">CGCSCA2_v000956</name>
</gene>
<feature type="signal peptide" evidence="1">
    <location>
        <begin position="1"/>
        <end position="20"/>
    </location>
</feature>
<dbReference type="EMBL" id="QPMT01000002">
    <property type="protein sequence ID" value="KAF4866055.1"/>
    <property type="molecule type" value="Genomic_DNA"/>
</dbReference>
<proteinExistence type="predicted"/>
<name>A0A9P5F4I6_COLSI</name>
<comment type="caution">
    <text evidence="2">The sequence shown here is derived from an EMBL/GenBank/DDBJ whole genome shotgun (WGS) entry which is preliminary data.</text>
</comment>